<proteinExistence type="predicted"/>
<dbReference type="EMBL" id="JACCBA010000001">
    <property type="protein sequence ID" value="NYD50058.1"/>
    <property type="molecule type" value="Genomic_DNA"/>
</dbReference>
<evidence type="ECO:0000313" key="3">
    <source>
        <dbReference type="Proteomes" id="UP000529783"/>
    </source>
</evidence>
<sequence>MILWRPCPGRRSSRGPRLRTARRRRRRLSPSGDTTSAVTPIRDFWAVHHGLDTGFDCVGGDLACNTLEFFADDSWSVVAERLDGCPPDRFVHAVGNANYDTYVLDLDMLDGAGNPTVAHWAFKERQIGDHKQYWEWLDGTGTDLIFGS</sequence>
<feature type="compositionally biased region" description="Low complexity" evidence="1">
    <location>
        <begin position="1"/>
        <end position="10"/>
    </location>
</feature>
<evidence type="ECO:0000313" key="2">
    <source>
        <dbReference type="EMBL" id="NYD50058.1"/>
    </source>
</evidence>
<gene>
    <name evidence="2" type="ORF">BJY14_006041</name>
</gene>
<protein>
    <submittedName>
        <fullName evidence="2">Uncharacterized protein</fullName>
    </submittedName>
</protein>
<accession>A0A7Y9ELP1</accession>
<reference evidence="2 3" key="1">
    <citation type="submission" date="2020-07" db="EMBL/GenBank/DDBJ databases">
        <title>Sequencing the genomes of 1000 actinobacteria strains.</title>
        <authorList>
            <person name="Klenk H.-P."/>
        </authorList>
    </citation>
    <scope>NUCLEOTIDE SEQUENCE [LARGE SCALE GENOMIC DNA]</scope>
    <source>
        <strain evidence="2 3">DSM 40398</strain>
    </source>
</reference>
<feature type="compositionally biased region" description="Basic residues" evidence="1">
    <location>
        <begin position="11"/>
        <end position="28"/>
    </location>
</feature>
<dbReference type="AlphaFoldDB" id="A0A7Y9ELP1"/>
<dbReference type="Proteomes" id="UP000529783">
    <property type="component" value="Unassembled WGS sequence"/>
</dbReference>
<keyword evidence="3" id="KW-1185">Reference proteome</keyword>
<feature type="region of interest" description="Disordered" evidence="1">
    <location>
        <begin position="1"/>
        <end position="36"/>
    </location>
</feature>
<dbReference type="RefSeq" id="WP_179846676.1">
    <property type="nucleotide sequence ID" value="NZ_JACCBA010000001.1"/>
</dbReference>
<organism evidence="2 3">
    <name type="scientific">Actinomadura luteofluorescens</name>
    <dbReference type="NCBI Taxonomy" id="46163"/>
    <lineage>
        <taxon>Bacteria</taxon>
        <taxon>Bacillati</taxon>
        <taxon>Actinomycetota</taxon>
        <taxon>Actinomycetes</taxon>
        <taxon>Streptosporangiales</taxon>
        <taxon>Thermomonosporaceae</taxon>
        <taxon>Actinomadura</taxon>
    </lineage>
</organism>
<name>A0A7Y9ELP1_9ACTN</name>
<evidence type="ECO:0000256" key="1">
    <source>
        <dbReference type="SAM" id="MobiDB-lite"/>
    </source>
</evidence>
<comment type="caution">
    <text evidence="2">The sequence shown here is derived from an EMBL/GenBank/DDBJ whole genome shotgun (WGS) entry which is preliminary data.</text>
</comment>